<keyword evidence="2" id="KW-1185">Reference proteome</keyword>
<evidence type="ECO:0000313" key="1">
    <source>
        <dbReference type="EMBL" id="KAG0416203.1"/>
    </source>
</evidence>
<sequence>MVHQKGVERQYPNLTVTYEFVALMVELIKVMTSRFPARALRLGKTQEGMLDKVLAYLDDWERHADGKGFLSRSTSEGLRVTLQSTKELLAYLTHKVGHRYLMTSRLSQDCIERFFGIGRQSSAVLRAAATKEGNMGGLLYPSEQLFKLILTLENELAQVFSACQLHAGLMVDILPKQPSGGASSESGRVVCLAPEWHHCGTLLRKRSILPGLRREVAIASIAKAVRRERERALPWLDTSHCPNDRRGIDCYEPKSSADAVLVSNP</sequence>
<protein>
    <submittedName>
        <fullName evidence="1">Uncharacterized protein</fullName>
    </submittedName>
</protein>
<organism evidence="1 2">
    <name type="scientific">Ixodes persulcatus</name>
    <name type="common">Taiga tick</name>
    <dbReference type="NCBI Taxonomy" id="34615"/>
    <lineage>
        <taxon>Eukaryota</taxon>
        <taxon>Metazoa</taxon>
        <taxon>Ecdysozoa</taxon>
        <taxon>Arthropoda</taxon>
        <taxon>Chelicerata</taxon>
        <taxon>Arachnida</taxon>
        <taxon>Acari</taxon>
        <taxon>Parasitiformes</taxon>
        <taxon>Ixodida</taxon>
        <taxon>Ixodoidea</taxon>
        <taxon>Ixodidae</taxon>
        <taxon>Ixodinae</taxon>
        <taxon>Ixodes</taxon>
    </lineage>
</organism>
<evidence type="ECO:0000313" key="2">
    <source>
        <dbReference type="Proteomes" id="UP000805193"/>
    </source>
</evidence>
<gene>
    <name evidence="1" type="ORF">HPB47_006614</name>
</gene>
<accession>A0AC60P9M5</accession>
<reference evidence="1 2" key="1">
    <citation type="journal article" date="2020" name="Cell">
        <title>Large-Scale Comparative Analyses of Tick Genomes Elucidate Their Genetic Diversity and Vector Capacities.</title>
        <authorList>
            <consortium name="Tick Genome and Microbiome Consortium (TIGMIC)"/>
            <person name="Jia N."/>
            <person name="Wang J."/>
            <person name="Shi W."/>
            <person name="Du L."/>
            <person name="Sun Y."/>
            <person name="Zhan W."/>
            <person name="Jiang J.F."/>
            <person name="Wang Q."/>
            <person name="Zhang B."/>
            <person name="Ji P."/>
            <person name="Bell-Sakyi L."/>
            <person name="Cui X.M."/>
            <person name="Yuan T.T."/>
            <person name="Jiang B.G."/>
            <person name="Yang W.F."/>
            <person name="Lam T.T."/>
            <person name="Chang Q.C."/>
            <person name="Ding S.J."/>
            <person name="Wang X.J."/>
            <person name="Zhu J.G."/>
            <person name="Ruan X.D."/>
            <person name="Zhao L."/>
            <person name="Wei J.T."/>
            <person name="Ye R.Z."/>
            <person name="Que T.C."/>
            <person name="Du C.H."/>
            <person name="Zhou Y.H."/>
            <person name="Cheng J.X."/>
            <person name="Dai P.F."/>
            <person name="Guo W.B."/>
            <person name="Han X.H."/>
            <person name="Huang E.J."/>
            <person name="Li L.F."/>
            <person name="Wei W."/>
            <person name="Gao Y.C."/>
            <person name="Liu J.Z."/>
            <person name="Shao H.Z."/>
            <person name="Wang X."/>
            <person name="Wang C.C."/>
            <person name="Yang T.C."/>
            <person name="Huo Q.B."/>
            <person name="Li W."/>
            <person name="Chen H.Y."/>
            <person name="Chen S.E."/>
            <person name="Zhou L.G."/>
            <person name="Ni X.B."/>
            <person name="Tian J.H."/>
            <person name="Sheng Y."/>
            <person name="Liu T."/>
            <person name="Pan Y.S."/>
            <person name="Xia L.Y."/>
            <person name="Li J."/>
            <person name="Zhao F."/>
            <person name="Cao W.C."/>
        </authorList>
    </citation>
    <scope>NUCLEOTIDE SEQUENCE [LARGE SCALE GENOMIC DNA]</scope>
    <source>
        <strain evidence="1">Iper-2018</strain>
    </source>
</reference>
<name>A0AC60P9M5_IXOPE</name>
<comment type="caution">
    <text evidence="1">The sequence shown here is derived from an EMBL/GenBank/DDBJ whole genome shotgun (WGS) entry which is preliminary data.</text>
</comment>
<dbReference type="EMBL" id="JABSTQ010010975">
    <property type="protein sequence ID" value="KAG0416203.1"/>
    <property type="molecule type" value="Genomic_DNA"/>
</dbReference>
<dbReference type="Proteomes" id="UP000805193">
    <property type="component" value="Unassembled WGS sequence"/>
</dbReference>
<proteinExistence type="predicted"/>